<comment type="similarity">
    <text evidence="2">Belongs to the OXA1/ALB3/YidC family. Type 1 subfamily.</text>
</comment>
<feature type="transmembrane region" description="Helical" evidence="13">
    <location>
        <begin position="90"/>
        <end position="110"/>
    </location>
</feature>
<feature type="transmembrane region" description="Helical" evidence="13">
    <location>
        <begin position="17"/>
        <end position="39"/>
    </location>
</feature>
<name>A0A841C035_9ACTN</name>
<evidence type="ECO:0000256" key="13">
    <source>
        <dbReference type="SAM" id="Phobius"/>
    </source>
</evidence>
<comment type="subunit">
    <text evidence="8">Interacts with the Sec translocase complex via SecD. Specifically interacts with transmembrane segments of nascent integral membrane proteins during membrane integration.</text>
</comment>
<dbReference type="InterPro" id="IPR028055">
    <property type="entry name" value="YidC/Oxa/ALB_C"/>
</dbReference>
<dbReference type="Pfam" id="PF02096">
    <property type="entry name" value="60KD_IMP"/>
    <property type="match status" value="1"/>
</dbReference>
<evidence type="ECO:0000256" key="4">
    <source>
        <dbReference type="ARBA" id="ARBA00022692"/>
    </source>
</evidence>
<accession>A0A841C035</accession>
<dbReference type="InterPro" id="IPR001708">
    <property type="entry name" value="YidC/ALB3/OXA1/COX18"/>
</dbReference>
<evidence type="ECO:0000256" key="5">
    <source>
        <dbReference type="ARBA" id="ARBA00022989"/>
    </source>
</evidence>
<keyword evidence="5 13" id="KW-1133">Transmembrane helix</keyword>
<evidence type="ECO:0000259" key="14">
    <source>
        <dbReference type="Pfam" id="PF02096"/>
    </source>
</evidence>
<organism evidence="15 16">
    <name type="scientific">Allocatelliglobosispora scoriae</name>
    <dbReference type="NCBI Taxonomy" id="643052"/>
    <lineage>
        <taxon>Bacteria</taxon>
        <taxon>Bacillati</taxon>
        <taxon>Actinomycetota</taxon>
        <taxon>Actinomycetes</taxon>
        <taxon>Micromonosporales</taxon>
        <taxon>Micromonosporaceae</taxon>
        <taxon>Allocatelliglobosispora</taxon>
    </lineage>
</organism>
<comment type="caution">
    <text evidence="15">The sequence shown here is derived from an EMBL/GenBank/DDBJ whole genome shotgun (WGS) entry which is preliminary data.</text>
</comment>
<evidence type="ECO:0000256" key="12">
    <source>
        <dbReference type="RuleBase" id="RU003945"/>
    </source>
</evidence>
<evidence type="ECO:0000256" key="7">
    <source>
        <dbReference type="ARBA" id="ARBA00025034"/>
    </source>
</evidence>
<protein>
    <recommendedName>
        <fullName evidence="3">Membrane protein insertase YidC</fullName>
    </recommendedName>
    <alternativeName>
        <fullName evidence="11">Foldase YidC</fullName>
    </alternativeName>
    <alternativeName>
        <fullName evidence="10">Membrane integrase YidC</fullName>
    </alternativeName>
    <alternativeName>
        <fullName evidence="9">Membrane protein YidC</fullName>
    </alternativeName>
</protein>
<dbReference type="RefSeq" id="WP_184845300.1">
    <property type="nucleotide sequence ID" value="NZ_JACHMN010000003.1"/>
</dbReference>
<dbReference type="AlphaFoldDB" id="A0A841C035"/>
<evidence type="ECO:0000256" key="1">
    <source>
        <dbReference type="ARBA" id="ARBA00004141"/>
    </source>
</evidence>
<evidence type="ECO:0000256" key="11">
    <source>
        <dbReference type="ARBA" id="ARBA00033342"/>
    </source>
</evidence>
<dbReference type="EMBL" id="JACHMN010000003">
    <property type="protein sequence ID" value="MBB5873744.1"/>
    <property type="molecule type" value="Genomic_DNA"/>
</dbReference>
<proteinExistence type="inferred from homology"/>
<dbReference type="NCBIfam" id="TIGR03592">
    <property type="entry name" value="yidC_oxa1_cterm"/>
    <property type="match status" value="1"/>
</dbReference>
<dbReference type="GO" id="GO:0005886">
    <property type="term" value="C:plasma membrane"/>
    <property type="evidence" value="ECO:0007669"/>
    <property type="project" value="TreeGrafter"/>
</dbReference>
<evidence type="ECO:0000256" key="8">
    <source>
        <dbReference type="ARBA" id="ARBA00026028"/>
    </source>
</evidence>
<evidence type="ECO:0000256" key="2">
    <source>
        <dbReference type="ARBA" id="ARBA00010527"/>
    </source>
</evidence>
<comment type="subcellular location">
    <subcellularLocation>
        <location evidence="1 12">Membrane</location>
        <topology evidence="1 12">Multi-pass membrane protein</topology>
    </subcellularLocation>
</comment>
<evidence type="ECO:0000313" key="15">
    <source>
        <dbReference type="EMBL" id="MBB5873744.1"/>
    </source>
</evidence>
<gene>
    <name evidence="15" type="ORF">F4553_007178</name>
</gene>
<evidence type="ECO:0000256" key="6">
    <source>
        <dbReference type="ARBA" id="ARBA00023136"/>
    </source>
</evidence>
<evidence type="ECO:0000256" key="9">
    <source>
        <dbReference type="ARBA" id="ARBA00031538"/>
    </source>
</evidence>
<comment type="function">
    <text evidence="7">Required for the insertion and/or proper folding and/or complex formation of integral membrane proteins into the membrane. Involved in integration of membrane proteins that insert both dependently and independently of the Sec translocase complex, as well as at least some lipoproteins. Aids folding of multispanning membrane proteins.</text>
</comment>
<evidence type="ECO:0000256" key="10">
    <source>
        <dbReference type="ARBA" id="ARBA00033245"/>
    </source>
</evidence>
<evidence type="ECO:0000256" key="3">
    <source>
        <dbReference type="ARBA" id="ARBA00015325"/>
    </source>
</evidence>
<feature type="transmembrane region" description="Helical" evidence="13">
    <location>
        <begin position="186"/>
        <end position="210"/>
    </location>
</feature>
<sequence>MSPVQGAYTLLQQITAALAPIGGAAAAVIAVTIAVRLLLHPLTRAAVRGEKAKSRLAPRVAELQREHAKDLPTMTRKLTELYRGEKISPFAGLLPMLVQVPFFIVLYQLFASTTIGGHGNGLLTERLFGVPLSARFVPQLPSLGAQAWVFLVLFAVLSLLAWLGSRRVAKLALLQPKPPEGLLMKLAQVAPYAILISAAFLPLAAGMYLATTTAWTAAENLLLRRGIPEPA</sequence>
<dbReference type="GO" id="GO:0051205">
    <property type="term" value="P:protein insertion into membrane"/>
    <property type="evidence" value="ECO:0007669"/>
    <property type="project" value="TreeGrafter"/>
</dbReference>
<dbReference type="PANTHER" id="PTHR12428:SF65">
    <property type="entry name" value="CYTOCHROME C OXIDASE ASSEMBLY PROTEIN COX18, MITOCHONDRIAL"/>
    <property type="match status" value="1"/>
</dbReference>
<keyword evidence="4 12" id="KW-0812">Transmembrane</keyword>
<keyword evidence="6 13" id="KW-0472">Membrane</keyword>
<feature type="domain" description="Membrane insertase YidC/Oxa/ALB C-terminal" evidence="14">
    <location>
        <begin position="26"/>
        <end position="224"/>
    </location>
</feature>
<dbReference type="GO" id="GO:0032977">
    <property type="term" value="F:membrane insertase activity"/>
    <property type="evidence" value="ECO:0007669"/>
    <property type="project" value="InterPro"/>
</dbReference>
<keyword evidence="16" id="KW-1185">Reference proteome</keyword>
<dbReference type="Proteomes" id="UP000587527">
    <property type="component" value="Unassembled WGS sequence"/>
</dbReference>
<feature type="transmembrane region" description="Helical" evidence="13">
    <location>
        <begin position="145"/>
        <end position="165"/>
    </location>
</feature>
<dbReference type="PANTHER" id="PTHR12428">
    <property type="entry name" value="OXA1"/>
    <property type="match status" value="1"/>
</dbReference>
<reference evidence="15 16" key="1">
    <citation type="submission" date="2020-08" db="EMBL/GenBank/DDBJ databases">
        <title>Sequencing the genomes of 1000 actinobacteria strains.</title>
        <authorList>
            <person name="Klenk H.-P."/>
        </authorList>
    </citation>
    <scope>NUCLEOTIDE SEQUENCE [LARGE SCALE GENOMIC DNA]</scope>
    <source>
        <strain evidence="15 16">DSM 45362</strain>
    </source>
</reference>
<evidence type="ECO:0000313" key="16">
    <source>
        <dbReference type="Proteomes" id="UP000587527"/>
    </source>
</evidence>